<keyword evidence="3" id="KW-1185">Reference proteome</keyword>
<proteinExistence type="predicted"/>
<dbReference type="EMBL" id="SJPW01000001">
    <property type="protein sequence ID" value="TWU60076.1"/>
    <property type="molecule type" value="Genomic_DNA"/>
</dbReference>
<evidence type="ECO:0000313" key="2">
    <source>
        <dbReference type="EMBL" id="TWU60076.1"/>
    </source>
</evidence>
<reference evidence="2 3" key="1">
    <citation type="submission" date="2019-02" db="EMBL/GenBank/DDBJ databases">
        <title>Deep-cultivation of Planctomycetes and their phenomic and genomic characterization uncovers novel biology.</title>
        <authorList>
            <person name="Wiegand S."/>
            <person name="Jogler M."/>
            <person name="Boedeker C."/>
            <person name="Pinto D."/>
            <person name="Vollmers J."/>
            <person name="Rivas-Marin E."/>
            <person name="Kohn T."/>
            <person name="Peeters S.H."/>
            <person name="Heuer A."/>
            <person name="Rast P."/>
            <person name="Oberbeckmann S."/>
            <person name="Bunk B."/>
            <person name="Jeske O."/>
            <person name="Meyerdierks A."/>
            <person name="Storesund J.E."/>
            <person name="Kallscheuer N."/>
            <person name="Luecker S."/>
            <person name="Lage O.M."/>
            <person name="Pohl T."/>
            <person name="Merkel B.J."/>
            <person name="Hornburger P."/>
            <person name="Mueller R.-W."/>
            <person name="Bruemmer F."/>
            <person name="Labrenz M."/>
            <person name="Spormann A.M."/>
            <person name="Op Den Camp H."/>
            <person name="Overmann J."/>
            <person name="Amann R."/>
            <person name="Jetten M.S.M."/>
            <person name="Mascher T."/>
            <person name="Medema M.H."/>
            <person name="Devos D.P."/>
            <person name="Kaster A.-K."/>
            <person name="Ovreas L."/>
            <person name="Rohde M."/>
            <person name="Galperin M.Y."/>
            <person name="Jogler C."/>
        </authorList>
    </citation>
    <scope>NUCLEOTIDE SEQUENCE [LARGE SCALE GENOMIC DNA]</scope>
    <source>
        <strain evidence="2 3">Poly51</strain>
    </source>
</reference>
<accession>A0A5C6FE41</accession>
<dbReference type="OrthoDB" id="272719at2"/>
<feature type="region of interest" description="Disordered" evidence="1">
    <location>
        <begin position="282"/>
        <end position="368"/>
    </location>
</feature>
<dbReference type="AlphaFoldDB" id="A0A5C6FE41"/>
<evidence type="ECO:0000256" key="1">
    <source>
        <dbReference type="SAM" id="MobiDB-lite"/>
    </source>
</evidence>
<gene>
    <name evidence="2" type="ORF">Poly51_03500</name>
</gene>
<name>A0A5C6FE41_9BACT</name>
<protein>
    <submittedName>
        <fullName evidence="2">Uncharacterized protein</fullName>
    </submittedName>
</protein>
<dbReference type="Proteomes" id="UP000318288">
    <property type="component" value="Unassembled WGS sequence"/>
</dbReference>
<organism evidence="2 3">
    <name type="scientific">Rubripirellula tenax</name>
    <dbReference type="NCBI Taxonomy" id="2528015"/>
    <lineage>
        <taxon>Bacteria</taxon>
        <taxon>Pseudomonadati</taxon>
        <taxon>Planctomycetota</taxon>
        <taxon>Planctomycetia</taxon>
        <taxon>Pirellulales</taxon>
        <taxon>Pirellulaceae</taxon>
        <taxon>Rubripirellula</taxon>
    </lineage>
</organism>
<feature type="compositionally biased region" description="Basic and acidic residues" evidence="1">
    <location>
        <begin position="349"/>
        <end position="363"/>
    </location>
</feature>
<comment type="caution">
    <text evidence="2">The sequence shown here is derived from an EMBL/GenBank/DDBJ whole genome shotgun (WGS) entry which is preliminary data.</text>
</comment>
<evidence type="ECO:0000313" key="3">
    <source>
        <dbReference type="Proteomes" id="UP000318288"/>
    </source>
</evidence>
<feature type="region of interest" description="Disordered" evidence="1">
    <location>
        <begin position="171"/>
        <end position="230"/>
    </location>
</feature>
<dbReference type="RefSeq" id="WP_146453615.1">
    <property type="nucleotide sequence ID" value="NZ_SJPW01000001.1"/>
</dbReference>
<sequence length="826" mass="87613">MRLTLRTLLAYLDNTLEPQDAEILRTKLAESGFATQLVQRLRAGLINPSLGAPRPDAVGPNDDANVIAEYLDSTLPTEQVAEIERACLESDSRLAEAAACHQILTMVLGKSADVPPALRSRIYELPEREIERIAASSTRFSSLTMDGPPPVTVDALGGALKSGLAPLTDVSELPTMDSPLTHTGDPVTPVGPADSGVSDAPTRLREAGVTATVASSGGKGPAMAGSKKRDPNDTAIYGGLVRTSRITPWLVSLALAGVLLFALSRIFAPLLNRDDSVAQLDGTKTLDPSGLDPSGLDPSGLDPAGFDPSEIDAPIDMTPPMESIPTPENAIDDEAFSDAEMLPPPAPSRDVDSEPNLGRERAAQPEAEFEMTDDFDDAEFMPPPKPSVLASPTADGVGDDEAMEVELPGPAALPPPEAMASIAADPPMADELPLATDPPRLAQPATEVATITTENSLIATNKGVGGGAPKWVRLKKGMTVVPGYPVVCPPTFRATMTSVSGFDVTLVGPAEAVWVADEEGESAIAIVSGRVLIKSNRPNARIDIALGNELVTLSFAESASVVAASIKHFRAPGLDPLEADNRIELAGVLAVQGAVGLSSDNDQSELTTRQQWVKRSGGKPMVSPVDGVPPWVDPADPAATSIEAGAREGLLELIASDQPLEITLREATLFRRSEVASLAAQTLLHMGQGDVYFGSDGILSETKQRAYWPQHYLELLSVVDRSAASASQLEKSIVRMDAANAVPMFRLLTGYSQKQLIEGGDEELVRLLDSEAMAVRVLALENLHKMTGTTLYFRAEQDNAVRREPGIKKWVARQRKGDIRWNEGGQ</sequence>